<comment type="caution">
    <text evidence="2">The sequence shown here is derived from an EMBL/GenBank/DDBJ whole genome shotgun (WGS) entry which is preliminary data.</text>
</comment>
<gene>
    <name evidence="2" type="ORF">FYJ85_03555</name>
</gene>
<dbReference type="InterPro" id="IPR005502">
    <property type="entry name" value="Ribosyl_crysJ1"/>
</dbReference>
<dbReference type="Pfam" id="PF03747">
    <property type="entry name" value="ADP_ribosyl_GH"/>
    <property type="match status" value="1"/>
</dbReference>
<protein>
    <submittedName>
        <fullName evidence="2">ADP-ribosylglycohydrolase family protein</fullName>
    </submittedName>
</protein>
<feature type="binding site" evidence="1">
    <location>
        <position position="271"/>
    </location>
    <ligand>
        <name>Mg(2+)</name>
        <dbReference type="ChEBI" id="CHEBI:18420"/>
        <label>1</label>
    </ligand>
</feature>
<dbReference type="GO" id="GO:0046872">
    <property type="term" value="F:metal ion binding"/>
    <property type="evidence" value="ECO:0007669"/>
    <property type="project" value="UniProtKB-KW"/>
</dbReference>
<organism evidence="2 3">
    <name type="scientific">Victivallis lenta</name>
    <dbReference type="NCBI Taxonomy" id="2606640"/>
    <lineage>
        <taxon>Bacteria</taxon>
        <taxon>Pseudomonadati</taxon>
        <taxon>Lentisphaerota</taxon>
        <taxon>Lentisphaeria</taxon>
        <taxon>Victivallales</taxon>
        <taxon>Victivallaceae</taxon>
        <taxon>Victivallis</taxon>
    </lineage>
</organism>
<sequence length="484" mass="53525">MLAPQSVINSGKHNMDEKTYRKKVLGCWLGKAVGGTLGAPIEGWDGPHHLEFYDPVPTTMVPNDDLDLQVVWAMTIAAQPKPVVNSQILAEAWLKNVGFPWDEYAVAIRNLKNGIRPPFSGSYDNWFVDGMGCAIRSEIWACLAPGDPERAAKFAYEDACVDHDGDGMWAEVFLAAMESAAFVENDVRKIIEIGKEQIPAGLKLRTGIEDAIRWFDEKPEFDYLFDKIMKKYKSDNFTDVKVNFPIMVAGLLLGNGDFSKSICDAVNFGEDTDCTGATVGSILGIMNPDGIPEKWLAPIGRNMVLSPGIVGITPPPTIDAFSDMICEMSRHIILDPQPAKSFEPRPVHARAIVRAARSQEAPSKEVTFPGTFAEWPEAIPDKHELVIDFKFKIDKPGRYVVMFNTKSQVIVEVDGRLAFRRAAGDMAPSFHRAPWNQEAFLEFSSAGEHTLRATIQRVAPGARPNWVVGVAYGDSLQWVPDAML</sequence>
<keyword evidence="1" id="KW-0479">Metal-binding</keyword>
<accession>A0A844FXV8</accession>
<reference evidence="2 3" key="1">
    <citation type="submission" date="2019-08" db="EMBL/GenBank/DDBJ databases">
        <title>In-depth cultivation of the pig gut microbiome towards novel bacterial diversity and tailored functional studies.</title>
        <authorList>
            <person name="Wylensek D."/>
            <person name="Hitch T.C.A."/>
            <person name="Clavel T."/>
        </authorList>
    </citation>
    <scope>NUCLEOTIDE SEQUENCE [LARGE SCALE GENOMIC DNA]</scope>
    <source>
        <strain evidence="2 3">BBE-744-WT-12</strain>
    </source>
</reference>
<dbReference type="AlphaFoldDB" id="A0A844FXV8"/>
<evidence type="ECO:0000313" key="3">
    <source>
        <dbReference type="Proteomes" id="UP000435649"/>
    </source>
</evidence>
<proteinExistence type="predicted"/>
<dbReference type="SUPFAM" id="SSF101478">
    <property type="entry name" value="ADP-ribosylglycohydrolase"/>
    <property type="match status" value="1"/>
</dbReference>
<keyword evidence="3" id="KW-1185">Reference proteome</keyword>
<dbReference type="GO" id="GO:0016787">
    <property type="term" value="F:hydrolase activity"/>
    <property type="evidence" value="ECO:0007669"/>
    <property type="project" value="UniProtKB-KW"/>
</dbReference>
<dbReference type="EMBL" id="VUNS01000002">
    <property type="protein sequence ID" value="MST96120.1"/>
    <property type="molecule type" value="Genomic_DNA"/>
</dbReference>
<comment type="cofactor">
    <cofactor evidence="1">
        <name>Mg(2+)</name>
        <dbReference type="ChEBI" id="CHEBI:18420"/>
    </cofactor>
    <text evidence="1">Binds 2 magnesium ions per subunit.</text>
</comment>
<evidence type="ECO:0000256" key="1">
    <source>
        <dbReference type="PIRSR" id="PIRSR605502-1"/>
    </source>
</evidence>
<feature type="binding site" evidence="1">
    <location>
        <position position="273"/>
    </location>
    <ligand>
        <name>Mg(2+)</name>
        <dbReference type="ChEBI" id="CHEBI:18420"/>
        <label>1</label>
    </ligand>
</feature>
<dbReference type="InterPro" id="IPR036705">
    <property type="entry name" value="Ribosyl_crysJ1_sf"/>
</dbReference>
<dbReference type="Gene3D" id="1.10.4080.10">
    <property type="entry name" value="ADP-ribosylation/Crystallin J1"/>
    <property type="match status" value="1"/>
</dbReference>
<dbReference type="Proteomes" id="UP000435649">
    <property type="component" value="Unassembled WGS sequence"/>
</dbReference>
<name>A0A844FXV8_9BACT</name>
<keyword evidence="1" id="KW-0460">Magnesium</keyword>
<keyword evidence="2" id="KW-0378">Hydrolase</keyword>
<evidence type="ECO:0000313" key="2">
    <source>
        <dbReference type="EMBL" id="MST96120.1"/>
    </source>
</evidence>